<gene>
    <name evidence="2" type="ORF">DesU5LDRAFT_1160</name>
</gene>
<name>I2PZA4_9BACT</name>
<dbReference type="AlphaFoldDB" id="I2PZA4"/>
<feature type="compositionally biased region" description="Low complexity" evidence="1">
    <location>
        <begin position="32"/>
        <end position="49"/>
    </location>
</feature>
<organism evidence="2">
    <name type="scientific">Desulfovibrio sp. U5L</name>
    <dbReference type="NCBI Taxonomy" id="596152"/>
    <lineage>
        <taxon>Bacteria</taxon>
        <taxon>Pseudomonadati</taxon>
        <taxon>Thermodesulfobacteriota</taxon>
        <taxon>Desulfovibrionia</taxon>
        <taxon>Desulfovibrionales</taxon>
        <taxon>Desulfovibrionaceae</taxon>
        <taxon>Desulfovibrio</taxon>
    </lineage>
</organism>
<reference evidence="2" key="1">
    <citation type="submission" date="2011-11" db="EMBL/GenBank/DDBJ databases">
        <title>Improved High-Quality Draft sequence of Desulfovibrio sp. U5L.</title>
        <authorList>
            <consortium name="US DOE Joint Genome Institute"/>
            <person name="Lucas S."/>
            <person name="Han J."/>
            <person name="Lapidus A."/>
            <person name="Cheng J.-F."/>
            <person name="Goodwin L."/>
            <person name="Pitluck S."/>
            <person name="Peters L."/>
            <person name="Ovchinnikova G."/>
            <person name="Held B."/>
            <person name="Detter J.C."/>
            <person name="Han C."/>
            <person name="Tapia R."/>
            <person name="Land M."/>
            <person name="Hauser L."/>
            <person name="Kyrpides N."/>
            <person name="Ivanova N."/>
            <person name="Pagani I."/>
            <person name="Gabster J."/>
            <person name="Walker C."/>
            <person name="Stolyar S."/>
            <person name="Stahl D."/>
            <person name="Arkin A."/>
            <person name="Dehal P."/>
            <person name="Hazen T."/>
            <person name="Woyke T."/>
        </authorList>
    </citation>
    <scope>NUCLEOTIDE SEQUENCE [LARGE SCALE GENOMIC DNA]</scope>
    <source>
        <strain evidence="2">U5L</strain>
    </source>
</reference>
<dbReference type="STRING" id="596152.DesU5LDRAFT_1160"/>
<dbReference type="EMBL" id="JH600068">
    <property type="protein sequence ID" value="EIG52860.1"/>
    <property type="molecule type" value="Genomic_DNA"/>
</dbReference>
<protein>
    <submittedName>
        <fullName evidence="2">Uncharacterized protein</fullName>
    </submittedName>
</protein>
<sequence>MQVTSLSSGLSTLLPGAPASARGLTLGRYSEGTRNTAATATGTKAPSGTSETFSAEIMRRLQASQTASNAGALAAGGAAGDLQSALADTVDYVRKTHGDAAATAVMGIVIKGVGDGSGGEDALGNALVSSLQFIDRNFGIASGDAAMAQFNGSLNDAVNGYFQNGQTELFHAAGDSGGAAGQVQGILASTLASVTDAFGQDAAQTVADILAGSLKETGLTRQGLGAALGKADDYLGETYGAAGSPELPYLADQAGPATALPKGTVLDVAV</sequence>
<accession>I2PZA4</accession>
<proteinExistence type="predicted"/>
<dbReference type="eggNOG" id="ENOG5030SRS">
    <property type="taxonomic scope" value="Bacteria"/>
</dbReference>
<feature type="region of interest" description="Disordered" evidence="1">
    <location>
        <begin position="28"/>
        <end position="50"/>
    </location>
</feature>
<dbReference type="OrthoDB" id="5450560at2"/>
<dbReference type="HOGENOM" id="CLU_1029467_0_0_7"/>
<evidence type="ECO:0000313" key="2">
    <source>
        <dbReference type="EMBL" id="EIG52860.1"/>
    </source>
</evidence>
<evidence type="ECO:0000256" key="1">
    <source>
        <dbReference type="SAM" id="MobiDB-lite"/>
    </source>
</evidence>